<keyword evidence="3" id="KW-1185">Reference proteome</keyword>
<gene>
    <name evidence="2" type="ORF">SAE02_75180</name>
</gene>
<evidence type="ECO:0000256" key="1">
    <source>
        <dbReference type="SAM" id="Phobius"/>
    </source>
</evidence>
<dbReference type="EMBL" id="BJYZ01000078">
    <property type="protein sequence ID" value="GEO43370.1"/>
    <property type="molecule type" value="Genomic_DNA"/>
</dbReference>
<evidence type="ECO:0000313" key="2">
    <source>
        <dbReference type="EMBL" id="GEO43370.1"/>
    </source>
</evidence>
<proteinExistence type="predicted"/>
<feature type="transmembrane region" description="Helical" evidence="1">
    <location>
        <begin position="21"/>
        <end position="46"/>
    </location>
</feature>
<dbReference type="Proteomes" id="UP000321523">
    <property type="component" value="Unassembled WGS sequence"/>
</dbReference>
<keyword evidence="1" id="KW-0812">Transmembrane</keyword>
<reference evidence="2 3" key="1">
    <citation type="submission" date="2019-07" db="EMBL/GenBank/DDBJ databases">
        <title>Whole genome shotgun sequence of Skermanella aerolata NBRC 106429.</title>
        <authorList>
            <person name="Hosoyama A."/>
            <person name="Uohara A."/>
            <person name="Ohji S."/>
            <person name="Ichikawa N."/>
        </authorList>
    </citation>
    <scope>NUCLEOTIDE SEQUENCE [LARGE SCALE GENOMIC DNA]</scope>
    <source>
        <strain evidence="2 3">NBRC 106429</strain>
    </source>
</reference>
<evidence type="ECO:0000313" key="3">
    <source>
        <dbReference type="Proteomes" id="UP000321523"/>
    </source>
</evidence>
<keyword evidence="1" id="KW-1133">Transmembrane helix</keyword>
<comment type="caution">
    <text evidence="2">The sequence shown here is derived from an EMBL/GenBank/DDBJ whole genome shotgun (WGS) entry which is preliminary data.</text>
</comment>
<keyword evidence="1" id="KW-0472">Membrane</keyword>
<organism evidence="2 3">
    <name type="scientific">Skermanella aerolata</name>
    <dbReference type="NCBI Taxonomy" id="393310"/>
    <lineage>
        <taxon>Bacteria</taxon>
        <taxon>Pseudomonadati</taxon>
        <taxon>Pseudomonadota</taxon>
        <taxon>Alphaproteobacteria</taxon>
        <taxon>Rhodospirillales</taxon>
        <taxon>Azospirillaceae</taxon>
        <taxon>Skermanella</taxon>
    </lineage>
</organism>
<name>A0A512E4F9_9PROT</name>
<accession>A0A512E4F9</accession>
<dbReference type="AlphaFoldDB" id="A0A512E4F9"/>
<protein>
    <submittedName>
        <fullName evidence="2">Uncharacterized protein</fullName>
    </submittedName>
</protein>
<sequence length="57" mass="6103">MRKIKRAQILLAANADWGDEAIAAPLAVVITAHLLITTLGAMLFTLSGKTAMMVPPW</sequence>